<dbReference type="PANTHER" id="PTHR33112">
    <property type="entry name" value="DOMAIN PROTEIN, PUTATIVE-RELATED"/>
    <property type="match status" value="1"/>
</dbReference>
<evidence type="ECO:0000256" key="1">
    <source>
        <dbReference type="SAM" id="MobiDB-lite"/>
    </source>
</evidence>
<gene>
    <name evidence="3" type="ORF">K460DRAFT_399773</name>
</gene>
<dbReference type="EMBL" id="ML976614">
    <property type="protein sequence ID" value="KAF1849659.1"/>
    <property type="molecule type" value="Genomic_DNA"/>
</dbReference>
<sequence>MVGVGRAVHPRRSTDLAIFQEWLRICRETHTNCRQNEDVKLPTRVLDIGSSTFDHIKLREVSGSTGSYVALSHCWGGKIAVQTTQNNLHAYKKEINFGCLPKDFQDAVTVTRSLGLKYLWIDALCIIQDSTEDWVKESGNMAAVYQNAYIVLGADMSDNAHGGFLENEEGGYPREDVPVAIVDSENTTVYARWQNKLHRNPCAVFMNGLRLADTGEPLMQRAWTLQEQLLASRMVHLARKEMIWECDSALSCECMELDRGISAENERIRYHKALNSHSADKFKIWYEVVNDAAARGLTEPSDILPALSGLAHHFQEHGAGPYLAGLWRNDLPRGLLWRTCDARNSSRASPYRAPSWSWVSIQGESAMYEGSVFDYHSELKHVYANVLEAECHTEAEDPCGAVYSGRMKVSAPVSEMTATTSIQTQESHPSTKMAGQKRTSRRSPSSLADAYRDIPGLLAREATDPLRQQALSHITNPRETPLPTNWVSERIKVRDARKNQRKEALQKAERIIKARLVGSFVTAEEVHWANQICKEEEAAENAKHKAKAELIVMGTAN</sequence>
<comment type="caution">
    <text evidence="3">The sequence shown here is derived from an EMBL/GenBank/DDBJ whole genome shotgun (WGS) entry which is preliminary data.</text>
</comment>
<dbReference type="OrthoDB" id="5362512at2759"/>
<feature type="compositionally biased region" description="Polar residues" evidence="1">
    <location>
        <begin position="416"/>
        <end position="430"/>
    </location>
</feature>
<evidence type="ECO:0000313" key="3">
    <source>
        <dbReference type="EMBL" id="KAF1849659.1"/>
    </source>
</evidence>
<dbReference type="Pfam" id="PF06985">
    <property type="entry name" value="HET"/>
    <property type="match status" value="1"/>
</dbReference>
<proteinExistence type="predicted"/>
<feature type="domain" description="Heterokaryon incompatibility" evidence="2">
    <location>
        <begin position="68"/>
        <end position="227"/>
    </location>
</feature>
<dbReference type="Proteomes" id="UP000800039">
    <property type="component" value="Unassembled WGS sequence"/>
</dbReference>
<dbReference type="InterPro" id="IPR010730">
    <property type="entry name" value="HET"/>
</dbReference>
<protein>
    <submittedName>
        <fullName evidence="3">HET-domain-containing protein</fullName>
    </submittedName>
</protein>
<organism evidence="3 4">
    <name type="scientific">Cucurbitaria berberidis CBS 394.84</name>
    <dbReference type="NCBI Taxonomy" id="1168544"/>
    <lineage>
        <taxon>Eukaryota</taxon>
        <taxon>Fungi</taxon>
        <taxon>Dikarya</taxon>
        <taxon>Ascomycota</taxon>
        <taxon>Pezizomycotina</taxon>
        <taxon>Dothideomycetes</taxon>
        <taxon>Pleosporomycetidae</taxon>
        <taxon>Pleosporales</taxon>
        <taxon>Pleosporineae</taxon>
        <taxon>Cucurbitariaceae</taxon>
        <taxon>Cucurbitaria</taxon>
    </lineage>
</organism>
<name>A0A9P4GQG4_9PLEO</name>
<dbReference type="GeneID" id="63853511"/>
<dbReference type="AlphaFoldDB" id="A0A9P4GQG4"/>
<dbReference type="RefSeq" id="XP_040792222.1">
    <property type="nucleotide sequence ID" value="XM_040936261.1"/>
</dbReference>
<keyword evidence="4" id="KW-1185">Reference proteome</keyword>
<evidence type="ECO:0000259" key="2">
    <source>
        <dbReference type="Pfam" id="PF06985"/>
    </source>
</evidence>
<dbReference type="PANTHER" id="PTHR33112:SF16">
    <property type="entry name" value="HETEROKARYON INCOMPATIBILITY DOMAIN-CONTAINING PROTEIN"/>
    <property type="match status" value="1"/>
</dbReference>
<reference evidence="3" key="1">
    <citation type="submission" date="2020-01" db="EMBL/GenBank/DDBJ databases">
        <authorList>
            <consortium name="DOE Joint Genome Institute"/>
            <person name="Haridas S."/>
            <person name="Albert R."/>
            <person name="Binder M."/>
            <person name="Bloem J."/>
            <person name="Labutti K."/>
            <person name="Salamov A."/>
            <person name="Andreopoulos B."/>
            <person name="Baker S.E."/>
            <person name="Barry K."/>
            <person name="Bills G."/>
            <person name="Bluhm B.H."/>
            <person name="Cannon C."/>
            <person name="Castanera R."/>
            <person name="Culley D.E."/>
            <person name="Daum C."/>
            <person name="Ezra D."/>
            <person name="Gonzalez J.B."/>
            <person name="Henrissat B."/>
            <person name="Kuo A."/>
            <person name="Liang C."/>
            <person name="Lipzen A."/>
            <person name="Lutzoni F."/>
            <person name="Magnuson J."/>
            <person name="Mondo S."/>
            <person name="Nolan M."/>
            <person name="Ohm R."/>
            <person name="Pangilinan J."/>
            <person name="Park H.-J."/>
            <person name="Ramirez L."/>
            <person name="Alfaro M."/>
            <person name="Sun H."/>
            <person name="Tritt A."/>
            <person name="Yoshinaga Y."/>
            <person name="Zwiers L.-H."/>
            <person name="Turgeon B.G."/>
            <person name="Goodwin S.B."/>
            <person name="Spatafora J.W."/>
            <person name="Crous P.W."/>
            <person name="Grigoriev I.V."/>
        </authorList>
    </citation>
    <scope>NUCLEOTIDE SEQUENCE</scope>
    <source>
        <strain evidence="3">CBS 394.84</strain>
    </source>
</reference>
<evidence type="ECO:0000313" key="4">
    <source>
        <dbReference type="Proteomes" id="UP000800039"/>
    </source>
</evidence>
<accession>A0A9P4GQG4</accession>
<feature type="region of interest" description="Disordered" evidence="1">
    <location>
        <begin position="416"/>
        <end position="447"/>
    </location>
</feature>